<protein>
    <submittedName>
        <fullName evidence="1">Uncharacterized protein</fullName>
    </submittedName>
</protein>
<reference evidence="1" key="1">
    <citation type="submission" date="2020-03" db="EMBL/GenBank/DDBJ databases">
        <title>The deep terrestrial virosphere.</title>
        <authorList>
            <person name="Holmfeldt K."/>
            <person name="Nilsson E."/>
            <person name="Simone D."/>
            <person name="Lopez-Fernandez M."/>
            <person name="Wu X."/>
            <person name="de Brujin I."/>
            <person name="Lundin D."/>
            <person name="Andersson A."/>
            <person name="Bertilsson S."/>
            <person name="Dopson M."/>
        </authorList>
    </citation>
    <scope>NUCLEOTIDE SEQUENCE</scope>
    <source>
        <strain evidence="1">MM415B01580</strain>
    </source>
</reference>
<dbReference type="AlphaFoldDB" id="A0A6M3IKM6"/>
<accession>A0A6M3IKM6</accession>
<sequence>MDEDDYYAYPWLSDDEWSKLSFRVRSQLNAILNPLRAYGQGVYVEGAIEEILVLIDKFGQVVRGKDIPVLVRESYAPLPTE</sequence>
<name>A0A6M3IKM6_9ZZZZ</name>
<evidence type="ECO:0000313" key="1">
    <source>
        <dbReference type="EMBL" id="QJA57698.1"/>
    </source>
</evidence>
<proteinExistence type="predicted"/>
<organism evidence="1">
    <name type="scientific">viral metagenome</name>
    <dbReference type="NCBI Taxonomy" id="1070528"/>
    <lineage>
        <taxon>unclassified sequences</taxon>
        <taxon>metagenomes</taxon>
        <taxon>organismal metagenomes</taxon>
    </lineage>
</organism>
<dbReference type="EMBL" id="MT141287">
    <property type="protein sequence ID" value="QJA57698.1"/>
    <property type="molecule type" value="Genomic_DNA"/>
</dbReference>
<gene>
    <name evidence="1" type="ORF">MM415B01580_0019</name>
</gene>